<keyword evidence="7" id="KW-0328">Glycosyltransferase</keyword>
<evidence type="ECO:0000256" key="2">
    <source>
        <dbReference type="ARBA" id="ARBA00022490"/>
    </source>
</evidence>
<dbReference type="PANTHER" id="PTHR33164">
    <property type="entry name" value="TRANSCRIPTIONAL REGULATOR, MARR FAMILY"/>
    <property type="match status" value="1"/>
</dbReference>
<dbReference type="InterPro" id="IPR055166">
    <property type="entry name" value="Transc_reg_Sar_Rot_HTH"/>
</dbReference>
<evidence type="ECO:0000256" key="4">
    <source>
        <dbReference type="ARBA" id="ARBA00023125"/>
    </source>
</evidence>
<dbReference type="SUPFAM" id="SSF46785">
    <property type="entry name" value="Winged helix' DNA-binding domain"/>
    <property type="match status" value="1"/>
</dbReference>
<dbReference type="Gene3D" id="1.10.10.10">
    <property type="entry name" value="Winged helix-like DNA-binding domain superfamily/Winged helix DNA-binding domain"/>
    <property type="match status" value="1"/>
</dbReference>
<dbReference type="Proteomes" id="UP000196877">
    <property type="component" value="Chromosome"/>
</dbReference>
<feature type="domain" description="HTH marR-type" evidence="6">
    <location>
        <begin position="11"/>
        <end position="141"/>
    </location>
</feature>
<dbReference type="SMART" id="SM00347">
    <property type="entry name" value="HTH_MARR"/>
    <property type="match status" value="1"/>
</dbReference>
<keyword evidence="5" id="KW-0804">Transcription</keyword>
<dbReference type="InterPro" id="IPR036388">
    <property type="entry name" value="WH-like_DNA-bd_sf"/>
</dbReference>
<dbReference type="EMBL" id="CP021920">
    <property type="protein sequence ID" value="ASB89947.1"/>
    <property type="molecule type" value="Genomic_DNA"/>
</dbReference>
<evidence type="ECO:0000256" key="5">
    <source>
        <dbReference type="ARBA" id="ARBA00023163"/>
    </source>
</evidence>
<protein>
    <submittedName>
        <fullName evidence="7">S-methyl-5'-thioadenosine phosphorylase</fullName>
        <ecNumber evidence="7">2.4.2.28</ecNumber>
    </submittedName>
</protein>
<proteinExistence type="predicted"/>
<dbReference type="InterPro" id="IPR036390">
    <property type="entry name" value="WH_DNA-bd_sf"/>
</dbReference>
<evidence type="ECO:0000313" key="7">
    <source>
        <dbReference type="EMBL" id="ASB89947.1"/>
    </source>
</evidence>
<accession>A0ABN5AP28</accession>
<keyword evidence="3" id="KW-0805">Transcription regulation</keyword>
<dbReference type="GeneID" id="92852617"/>
<evidence type="ECO:0000256" key="3">
    <source>
        <dbReference type="ARBA" id="ARBA00023015"/>
    </source>
</evidence>
<name>A0ABN5AP28_9BACI</name>
<dbReference type="Pfam" id="PF22381">
    <property type="entry name" value="Staph_reg_Sar_Rot"/>
    <property type="match status" value="1"/>
</dbReference>
<gene>
    <name evidence="7" type="primary">mtaP</name>
    <name evidence="7" type="ORF">S101395_03440</name>
</gene>
<dbReference type="EC" id="2.4.2.28" evidence="7"/>
<keyword evidence="7" id="KW-0808">Transferase</keyword>
<keyword evidence="8" id="KW-1185">Reference proteome</keyword>
<keyword evidence="4" id="KW-0238">DNA-binding</keyword>
<comment type="subcellular location">
    <subcellularLocation>
        <location evidence="1">Cytoplasm</location>
    </subcellularLocation>
</comment>
<dbReference type="RefSeq" id="WP_006638496.1">
    <property type="nucleotide sequence ID" value="NZ_BORD01000002.1"/>
</dbReference>
<evidence type="ECO:0000313" key="8">
    <source>
        <dbReference type="Proteomes" id="UP000196877"/>
    </source>
</evidence>
<reference evidence="7 8" key="1">
    <citation type="submission" date="2017-06" db="EMBL/GenBank/DDBJ databases">
        <title>Genome sequence of Bacillus sonorensis strain SRCM101395.</title>
        <authorList>
            <person name="Cho S.H."/>
        </authorList>
    </citation>
    <scope>NUCLEOTIDE SEQUENCE [LARGE SCALE GENOMIC DNA]</scope>
    <source>
        <strain evidence="7 8">SRCM101395</strain>
    </source>
</reference>
<dbReference type="PRINTS" id="PR00598">
    <property type="entry name" value="HTHMARR"/>
</dbReference>
<evidence type="ECO:0000259" key="6">
    <source>
        <dbReference type="PROSITE" id="PS50995"/>
    </source>
</evidence>
<evidence type="ECO:0000256" key="1">
    <source>
        <dbReference type="ARBA" id="ARBA00004496"/>
    </source>
</evidence>
<dbReference type="InterPro" id="IPR000835">
    <property type="entry name" value="HTH_MarR-typ"/>
</dbReference>
<dbReference type="GO" id="GO:0017061">
    <property type="term" value="F:S-methyl-5-thioadenosine phosphorylase activity"/>
    <property type="evidence" value="ECO:0007669"/>
    <property type="project" value="UniProtKB-EC"/>
</dbReference>
<dbReference type="PANTHER" id="PTHR33164:SF5">
    <property type="entry name" value="ORGANIC HYDROPEROXIDE RESISTANCE TRANSCRIPTIONAL REGULATOR"/>
    <property type="match status" value="1"/>
</dbReference>
<organism evidence="7 8">
    <name type="scientific">Bacillus sonorensis</name>
    <dbReference type="NCBI Taxonomy" id="119858"/>
    <lineage>
        <taxon>Bacteria</taxon>
        <taxon>Bacillati</taxon>
        <taxon>Bacillota</taxon>
        <taxon>Bacilli</taxon>
        <taxon>Bacillales</taxon>
        <taxon>Bacillaceae</taxon>
        <taxon>Bacillus</taxon>
    </lineage>
</organism>
<dbReference type="PROSITE" id="PS50995">
    <property type="entry name" value="HTH_MARR_2"/>
    <property type="match status" value="1"/>
</dbReference>
<dbReference type="InterPro" id="IPR039422">
    <property type="entry name" value="MarR/SlyA-like"/>
</dbReference>
<keyword evidence="2" id="KW-0963">Cytoplasm</keyword>
<sequence>MVNDFEHMKLDRQLCFLLYASSREMTKLYKPLLDELGITYPQYLALLLLWEHESLSVKKMGELLYLDSGTLTPMLKRMEQRGLITRQRSPEDERSVIVKLTAEGASLKEKARCIPTDMLAQTNLPADKLMHLKEALRTLLDSLTKENGKA</sequence>